<dbReference type="EMBL" id="BAAARI010000017">
    <property type="protein sequence ID" value="GAA2586501.1"/>
    <property type="molecule type" value="Genomic_DNA"/>
</dbReference>
<feature type="transmembrane region" description="Helical" evidence="2">
    <location>
        <begin position="125"/>
        <end position="145"/>
    </location>
</feature>
<protein>
    <recommendedName>
        <fullName evidence="5">PH domain-containing protein</fullName>
    </recommendedName>
</protein>
<gene>
    <name evidence="3" type="ORF">GCM10009862_26950</name>
</gene>
<comment type="caution">
    <text evidence="3">The sequence shown here is derived from an EMBL/GenBank/DDBJ whole genome shotgun (WGS) entry which is preliminary data.</text>
</comment>
<dbReference type="Proteomes" id="UP001500274">
    <property type="component" value="Unassembled WGS sequence"/>
</dbReference>
<feature type="compositionally biased region" description="Basic and acidic residues" evidence="1">
    <location>
        <begin position="84"/>
        <end position="95"/>
    </location>
</feature>
<keyword evidence="2" id="KW-0472">Membrane</keyword>
<proteinExistence type="predicted"/>
<keyword evidence="4" id="KW-1185">Reference proteome</keyword>
<evidence type="ECO:0000313" key="4">
    <source>
        <dbReference type="Proteomes" id="UP001500274"/>
    </source>
</evidence>
<evidence type="ECO:0008006" key="5">
    <source>
        <dbReference type="Google" id="ProtNLM"/>
    </source>
</evidence>
<evidence type="ECO:0000256" key="1">
    <source>
        <dbReference type="SAM" id="MobiDB-lite"/>
    </source>
</evidence>
<name>A0ABN3PKN3_9MICO</name>
<organism evidence="3 4">
    <name type="scientific">Microbacterium binotii</name>
    <dbReference type="NCBI Taxonomy" id="462710"/>
    <lineage>
        <taxon>Bacteria</taxon>
        <taxon>Bacillati</taxon>
        <taxon>Actinomycetota</taxon>
        <taxon>Actinomycetes</taxon>
        <taxon>Micrococcales</taxon>
        <taxon>Microbacteriaceae</taxon>
        <taxon>Microbacterium</taxon>
    </lineage>
</organism>
<keyword evidence="2" id="KW-1133">Transmembrane helix</keyword>
<accession>A0ABN3PKN3</accession>
<reference evidence="3 4" key="1">
    <citation type="journal article" date="2019" name="Int. J. Syst. Evol. Microbiol.">
        <title>The Global Catalogue of Microorganisms (GCM) 10K type strain sequencing project: providing services to taxonomists for standard genome sequencing and annotation.</title>
        <authorList>
            <consortium name="The Broad Institute Genomics Platform"/>
            <consortium name="The Broad Institute Genome Sequencing Center for Infectious Disease"/>
            <person name="Wu L."/>
            <person name="Ma J."/>
        </authorList>
    </citation>
    <scope>NUCLEOTIDE SEQUENCE [LARGE SCALE GENOMIC DNA]</scope>
    <source>
        <strain evidence="3 4">JCM 16365</strain>
    </source>
</reference>
<keyword evidence="2" id="KW-0812">Transmembrane</keyword>
<dbReference type="RefSeq" id="WP_344230326.1">
    <property type="nucleotide sequence ID" value="NZ_BAAARI010000017.1"/>
</dbReference>
<feature type="region of interest" description="Disordered" evidence="1">
    <location>
        <begin position="76"/>
        <end position="95"/>
    </location>
</feature>
<sequence length="146" mass="15647">MSALLLAPWILLALWAIYVGVFASSVTSSADGLRVQNFLRITRVPFSAVGDIRMRYQLVIETTEGRTITCYGGPVSARSGARRSSSDDRPATGSRDAERIIDDWQSALEPTAVPAPVRRMWDVPALVSFIALVVWAGIAVAVAGAG</sequence>
<evidence type="ECO:0000256" key="2">
    <source>
        <dbReference type="SAM" id="Phobius"/>
    </source>
</evidence>
<evidence type="ECO:0000313" key="3">
    <source>
        <dbReference type="EMBL" id="GAA2586501.1"/>
    </source>
</evidence>